<reference evidence="8" key="1">
    <citation type="submission" date="2022-08" db="EMBL/GenBank/DDBJ databases">
        <authorList>
            <person name="Marques A."/>
        </authorList>
    </citation>
    <scope>NUCLEOTIDE SEQUENCE</scope>
    <source>
        <strain evidence="8">RhyPub2mFocal</strain>
        <tissue evidence="8">Leaves</tissue>
    </source>
</reference>
<dbReference type="GO" id="GO:0005730">
    <property type="term" value="C:nucleolus"/>
    <property type="evidence" value="ECO:0007669"/>
    <property type="project" value="UniProtKB-SubCell"/>
</dbReference>
<dbReference type="InterPro" id="IPR035979">
    <property type="entry name" value="RBD_domain_sf"/>
</dbReference>
<dbReference type="GO" id="GO:0003723">
    <property type="term" value="F:RNA binding"/>
    <property type="evidence" value="ECO:0007669"/>
    <property type="project" value="UniProtKB-UniRule"/>
</dbReference>
<comment type="similarity">
    <text evidence="2">Belongs to the RRM RBM34 family.</text>
</comment>
<dbReference type="PANTHER" id="PTHR23236">
    <property type="entry name" value="EUKARYOTIC TRANSLATION INITIATION FACTOR 4B/4H"/>
    <property type="match status" value="1"/>
</dbReference>
<name>A0AAV8CRU6_9POAL</name>
<evidence type="ECO:0000259" key="7">
    <source>
        <dbReference type="PROSITE" id="PS50102"/>
    </source>
</evidence>
<dbReference type="Gene3D" id="3.30.70.330">
    <property type="match status" value="2"/>
</dbReference>
<dbReference type="InterPro" id="IPR012677">
    <property type="entry name" value="Nucleotide-bd_a/b_plait_sf"/>
</dbReference>
<feature type="compositionally biased region" description="Basic residues" evidence="6">
    <location>
        <begin position="403"/>
        <end position="422"/>
    </location>
</feature>
<evidence type="ECO:0000256" key="1">
    <source>
        <dbReference type="ARBA" id="ARBA00004604"/>
    </source>
</evidence>
<evidence type="ECO:0000313" key="8">
    <source>
        <dbReference type="EMBL" id="KAJ4757365.1"/>
    </source>
</evidence>
<dbReference type="AlphaFoldDB" id="A0AAV8CRU6"/>
<feature type="domain" description="RRM" evidence="7">
    <location>
        <begin position="239"/>
        <end position="317"/>
    </location>
</feature>
<dbReference type="SMART" id="SM00360">
    <property type="entry name" value="RRM"/>
    <property type="match status" value="2"/>
</dbReference>
<proteinExistence type="inferred from homology"/>
<evidence type="ECO:0000256" key="5">
    <source>
        <dbReference type="PROSITE-ProRule" id="PRU00176"/>
    </source>
</evidence>
<dbReference type="CDD" id="cd12394">
    <property type="entry name" value="RRM1_RBM34"/>
    <property type="match status" value="1"/>
</dbReference>
<comment type="subcellular location">
    <subcellularLocation>
        <location evidence="1">Nucleus</location>
        <location evidence="1">Nucleolus</location>
    </subcellularLocation>
</comment>
<keyword evidence="4" id="KW-0539">Nucleus</keyword>
<evidence type="ECO:0000256" key="3">
    <source>
        <dbReference type="ARBA" id="ARBA00022884"/>
    </source>
</evidence>
<organism evidence="8 9">
    <name type="scientific">Rhynchospora pubera</name>
    <dbReference type="NCBI Taxonomy" id="906938"/>
    <lineage>
        <taxon>Eukaryota</taxon>
        <taxon>Viridiplantae</taxon>
        <taxon>Streptophyta</taxon>
        <taxon>Embryophyta</taxon>
        <taxon>Tracheophyta</taxon>
        <taxon>Spermatophyta</taxon>
        <taxon>Magnoliopsida</taxon>
        <taxon>Liliopsida</taxon>
        <taxon>Poales</taxon>
        <taxon>Cyperaceae</taxon>
        <taxon>Cyperoideae</taxon>
        <taxon>Rhynchosporeae</taxon>
        <taxon>Rhynchospora</taxon>
    </lineage>
</organism>
<dbReference type="PANTHER" id="PTHR23236:SF25">
    <property type="entry name" value="RNA-BINDING PROTEIN 34"/>
    <property type="match status" value="1"/>
</dbReference>
<evidence type="ECO:0000256" key="6">
    <source>
        <dbReference type="SAM" id="MobiDB-lite"/>
    </source>
</evidence>
<feature type="compositionally biased region" description="Low complexity" evidence="6">
    <location>
        <begin position="1"/>
        <end position="13"/>
    </location>
</feature>
<dbReference type="Pfam" id="PF00076">
    <property type="entry name" value="RRM_1"/>
    <property type="match status" value="2"/>
</dbReference>
<evidence type="ECO:0000256" key="4">
    <source>
        <dbReference type="ARBA" id="ARBA00023242"/>
    </source>
</evidence>
<keyword evidence="3 5" id="KW-0694">RNA-binding</keyword>
<dbReference type="InterPro" id="IPR000504">
    <property type="entry name" value="RRM_dom"/>
</dbReference>
<dbReference type="EMBL" id="JAMFTS010000004">
    <property type="protein sequence ID" value="KAJ4757365.1"/>
    <property type="molecule type" value="Genomic_DNA"/>
</dbReference>
<dbReference type="PROSITE" id="PS50102">
    <property type="entry name" value="RRM"/>
    <property type="match status" value="2"/>
</dbReference>
<feature type="compositionally biased region" description="Polar residues" evidence="6">
    <location>
        <begin position="319"/>
        <end position="364"/>
    </location>
</feature>
<sequence>MGKRSSSSSSSSSDAVKSLFSDDNPFRRKPSPEPSPAAEEPEPLPLKKLKSEKGPEKQIQIHNGSSSPKVRKRKRGEEVENGSDKVGKEGGKVGLLSVGGKRKADDLAAEAAPFKEEPEPFDDEKKLLRTVFVGNLPLKIKRKAVVKEFQQFGEVESVRIRSVPLVDTKVPRMGAIIQGKVNEAVDSVHAYVVFKEEQSANAALAHNMALFEGNHIRVDMACPPRKKLKGEGPLYDRKRTVFVGNLPFDVKDEELYSLFCGVSTAVEAIRVVRDANTSIGKGIAYVLFKTREDANTIVRRRDLKIRERFLRVSHAKSSDAITKSSPNPRANKTFSKNNQASKTFSKNKFTSPTPRTKGASSLSYQGIRASKSGGPPKKNAIRTTPNRTHKRSNAGSAGDQNAKKKRPAVAARKAKQLLKKRKLEASTPENTHKNKKLKKH</sequence>
<protein>
    <submittedName>
        <fullName evidence="8">Nucleolar protein 12</fullName>
    </submittedName>
</protein>
<feature type="region of interest" description="Disordered" evidence="6">
    <location>
        <begin position="1"/>
        <end position="97"/>
    </location>
</feature>
<dbReference type="SUPFAM" id="SSF54928">
    <property type="entry name" value="RNA-binding domain, RBD"/>
    <property type="match status" value="2"/>
</dbReference>
<feature type="region of interest" description="Disordered" evidence="6">
    <location>
        <begin position="315"/>
        <end position="440"/>
    </location>
</feature>
<evidence type="ECO:0000313" key="9">
    <source>
        <dbReference type="Proteomes" id="UP001140206"/>
    </source>
</evidence>
<accession>A0AAV8CRU6</accession>
<dbReference type="Proteomes" id="UP001140206">
    <property type="component" value="Chromosome 4"/>
</dbReference>
<keyword evidence="9" id="KW-1185">Reference proteome</keyword>
<feature type="domain" description="RRM" evidence="7">
    <location>
        <begin position="129"/>
        <end position="223"/>
    </location>
</feature>
<evidence type="ECO:0000256" key="2">
    <source>
        <dbReference type="ARBA" id="ARBA00007077"/>
    </source>
</evidence>
<feature type="compositionally biased region" description="Basic and acidic residues" evidence="6">
    <location>
        <begin position="75"/>
        <end position="91"/>
    </location>
</feature>
<comment type="caution">
    <text evidence="8">The sequence shown here is derived from an EMBL/GenBank/DDBJ whole genome shotgun (WGS) entry which is preliminary data.</text>
</comment>
<gene>
    <name evidence="8" type="ORF">LUZ62_067740</name>
</gene>